<dbReference type="InterPro" id="IPR038726">
    <property type="entry name" value="PDDEXK_AddAB-type"/>
</dbReference>
<name>A0A094QD35_9ZZZZ</name>
<dbReference type="Gene3D" id="1.10.486.10">
    <property type="entry name" value="PCRA, domain 4"/>
    <property type="match status" value="1"/>
</dbReference>
<dbReference type="InterPro" id="IPR027417">
    <property type="entry name" value="P-loop_NTPase"/>
</dbReference>
<dbReference type="GO" id="GO:0000725">
    <property type="term" value="P:recombinational repair"/>
    <property type="evidence" value="ECO:0007669"/>
    <property type="project" value="TreeGrafter"/>
</dbReference>
<keyword evidence="9" id="KW-0234">DNA repair</keyword>
<evidence type="ECO:0000256" key="9">
    <source>
        <dbReference type="ARBA" id="ARBA00023204"/>
    </source>
</evidence>
<reference evidence="16" key="1">
    <citation type="submission" date="2014-05" db="EMBL/GenBank/DDBJ databases">
        <title>Key roles for freshwater Actinobacteria revealed by deep metagenomic sequencing.</title>
        <authorList>
            <person name="Ghai R."/>
            <person name="Mizuno C.M."/>
            <person name="Picazo A."/>
            <person name="Camacho A."/>
            <person name="Rodriguez-Valera F."/>
        </authorList>
    </citation>
    <scope>NUCLEOTIDE SEQUENCE</scope>
</reference>
<dbReference type="InterPro" id="IPR014016">
    <property type="entry name" value="UvrD-like_ATP-bd"/>
</dbReference>
<evidence type="ECO:0000256" key="1">
    <source>
        <dbReference type="ARBA" id="ARBA00022722"/>
    </source>
</evidence>
<keyword evidence="8" id="KW-0238">DNA-binding</keyword>
<keyword evidence="2" id="KW-0547">Nucleotide-binding</keyword>
<dbReference type="PANTHER" id="PTHR11070:SF55">
    <property type="entry name" value="DNA 3'-5' HELICASE"/>
    <property type="match status" value="1"/>
</dbReference>
<dbReference type="EC" id="5.6.2.4" evidence="12"/>
<evidence type="ECO:0000256" key="6">
    <source>
        <dbReference type="ARBA" id="ARBA00022839"/>
    </source>
</evidence>
<dbReference type="AlphaFoldDB" id="A0A094QD35"/>
<keyword evidence="4" id="KW-0378">Hydrolase</keyword>
<dbReference type="InterPro" id="IPR011604">
    <property type="entry name" value="PDDEXK-like_dom_sf"/>
</dbReference>
<dbReference type="Pfam" id="PF00580">
    <property type="entry name" value="UvrD-helicase"/>
    <property type="match status" value="1"/>
</dbReference>
<dbReference type="GO" id="GO:0033202">
    <property type="term" value="C:DNA helicase complex"/>
    <property type="evidence" value="ECO:0007669"/>
    <property type="project" value="TreeGrafter"/>
</dbReference>
<keyword evidence="1" id="KW-0540">Nuclease</keyword>
<sequence length="1094" mass="119670">MCCSVIVSGAARRSVGDFMIEKYSPLQISALIRSVDPDFYDPTPEQAAIISIATNPFEPAVVIAGAGSGKTETMASRVIYLVANGFVKPDQILGLTFTRKAAGELSARIRKRLRQLQLAMEKAGLEVPFTTLDTSVTTYHSYAGRLLSEHAIRFGIDADAQPLGEAALWMSANTLVSTWNDPDFVYEGALNTAIDDVMGLASLVLEHQVTLESIRAADEQTLAELAQFSGGLNDEVRSVARTARQRIALLPLVEKFIETRRSEGDLSFDDQMSLAADIAMKFPDVATIERGKYAVVLLDEYQDTSQSQVRLLSALFGNGHPVMAVGDPCQSIYTWRGASAGTIGSFKDHFPKAPGSKGLEIYELLTTFRNDEAILELANEISSQVRSLGGLDVSALKPRPDAGKGDLVVGLYETMEAEANAIAEYIEPHWNNPERLIEDSRVPKSFAVLVRKRSQIPAIQGALRSAGIECEVVGLSGLVHVPEIADIVAMLSVIADPDAGASLMRILTGPHIALGASDIAALGLHSRTLAKQSSSDSRSLVKKIVAGNPDSAEADDQFLGSLIDALDEIAKADKSKFSEVGFSRLSEFAADLRRLRSRANGSITDLIAEIERYLNLEVEVLLRDGTRSGRRHIDRFMDEASKFARNGASLNAFLQWLAIASREEGGLKAGAAEVNFDAVQILTIHSAKGAEWDLVAVPGLAHGTFPSDHKGDPDNWITNERHIPFALRGDGGQLPVFSWSGATSNADAGKAVKKFKEQCNTFKEQEEIRLGYVAMTRAKTHLICTSSWWRDGQKKVPPSSIFEQAQSVAARVGRIINLEDAPIDGEKNPLRENPASATWPLDALGDRRQRFDAEVTLVTSKAPVSLDTALSDSKDEEISSWIRDSQAIINEFENYKNDLASVALPPRMATSTLIALYEDPQALALSIRRPMPRASDEFSRRGTAFHLWIEKHFNMLTFFDDEDFDLLEPLEADQTLEELKSAWLASTWAQRTPYAVEVPFETVIAGVLIRGRIDAVYKEGDSFEVIDWKTGSKKLGKSAAIQLAVYRLAWATLKNVELEKVSAAFHYVPTSITDRPADLMGRDELIALLEQFSS</sequence>
<evidence type="ECO:0000256" key="8">
    <source>
        <dbReference type="ARBA" id="ARBA00023125"/>
    </source>
</evidence>
<gene>
    <name evidence="16" type="ORF">GM50_3470</name>
</gene>
<keyword evidence="6" id="KW-0269">Exonuclease</keyword>
<dbReference type="Gene3D" id="3.40.50.300">
    <property type="entry name" value="P-loop containing nucleotide triphosphate hydrolases"/>
    <property type="match status" value="3"/>
</dbReference>
<evidence type="ECO:0000256" key="3">
    <source>
        <dbReference type="ARBA" id="ARBA00022763"/>
    </source>
</evidence>
<dbReference type="Pfam" id="PF12705">
    <property type="entry name" value="PDDEXK_1"/>
    <property type="match status" value="1"/>
</dbReference>
<keyword evidence="10" id="KW-0413">Isomerase</keyword>
<evidence type="ECO:0000256" key="10">
    <source>
        <dbReference type="ARBA" id="ARBA00023235"/>
    </source>
</evidence>
<dbReference type="Gene3D" id="3.90.320.10">
    <property type="match status" value="1"/>
</dbReference>
<dbReference type="GO" id="GO:0043138">
    <property type="term" value="F:3'-5' DNA helicase activity"/>
    <property type="evidence" value="ECO:0007669"/>
    <property type="project" value="UniProtKB-EC"/>
</dbReference>
<evidence type="ECO:0000256" key="5">
    <source>
        <dbReference type="ARBA" id="ARBA00022806"/>
    </source>
</evidence>
<dbReference type="PANTHER" id="PTHR11070">
    <property type="entry name" value="UVRD / RECB / PCRA DNA HELICASE FAMILY MEMBER"/>
    <property type="match status" value="1"/>
</dbReference>
<evidence type="ECO:0000259" key="14">
    <source>
        <dbReference type="PROSITE" id="PS51198"/>
    </source>
</evidence>
<evidence type="ECO:0000256" key="2">
    <source>
        <dbReference type="ARBA" id="ARBA00022741"/>
    </source>
</evidence>
<evidence type="ECO:0000256" key="12">
    <source>
        <dbReference type="ARBA" id="ARBA00034808"/>
    </source>
</evidence>
<comment type="catalytic activity">
    <reaction evidence="11">
        <text>Couples ATP hydrolysis with the unwinding of duplex DNA by translocating in the 3'-5' direction.</text>
        <dbReference type="EC" id="5.6.2.4"/>
    </reaction>
</comment>
<feature type="domain" description="UvrD-like helicase ATP-binding" evidence="14">
    <location>
        <begin position="43"/>
        <end position="371"/>
    </location>
</feature>
<dbReference type="Pfam" id="PF13361">
    <property type="entry name" value="UvrD_C"/>
    <property type="match status" value="1"/>
</dbReference>
<comment type="caution">
    <text evidence="16">The sequence shown here is derived from an EMBL/GenBank/DDBJ whole genome shotgun (WGS) entry which is preliminary data.</text>
</comment>
<dbReference type="GO" id="GO:0003677">
    <property type="term" value="F:DNA binding"/>
    <property type="evidence" value="ECO:0007669"/>
    <property type="project" value="UniProtKB-KW"/>
</dbReference>
<evidence type="ECO:0000256" key="7">
    <source>
        <dbReference type="ARBA" id="ARBA00022840"/>
    </source>
</evidence>
<proteinExistence type="predicted"/>
<evidence type="ECO:0000256" key="4">
    <source>
        <dbReference type="ARBA" id="ARBA00022801"/>
    </source>
</evidence>
<dbReference type="GO" id="GO:0005829">
    <property type="term" value="C:cytosol"/>
    <property type="evidence" value="ECO:0007669"/>
    <property type="project" value="TreeGrafter"/>
</dbReference>
<dbReference type="CDD" id="cd17932">
    <property type="entry name" value="DEXQc_UvrD"/>
    <property type="match status" value="1"/>
</dbReference>
<dbReference type="EMBL" id="JNSK01000006">
    <property type="protein sequence ID" value="KGA20089.1"/>
    <property type="molecule type" value="Genomic_DNA"/>
</dbReference>
<evidence type="ECO:0000256" key="11">
    <source>
        <dbReference type="ARBA" id="ARBA00034617"/>
    </source>
</evidence>
<dbReference type="SUPFAM" id="SSF52980">
    <property type="entry name" value="Restriction endonuclease-like"/>
    <property type="match status" value="1"/>
</dbReference>
<dbReference type="GO" id="GO:0005524">
    <property type="term" value="F:ATP binding"/>
    <property type="evidence" value="ECO:0007669"/>
    <property type="project" value="UniProtKB-KW"/>
</dbReference>
<dbReference type="PROSITE" id="PS51198">
    <property type="entry name" value="UVRD_HELICASE_ATP_BIND"/>
    <property type="match status" value="1"/>
</dbReference>
<dbReference type="GO" id="GO:0004527">
    <property type="term" value="F:exonuclease activity"/>
    <property type="evidence" value="ECO:0007669"/>
    <property type="project" value="UniProtKB-KW"/>
</dbReference>
<keyword evidence="5" id="KW-0347">Helicase</keyword>
<evidence type="ECO:0000313" key="16">
    <source>
        <dbReference type="EMBL" id="KGA20089.1"/>
    </source>
</evidence>
<dbReference type="InterPro" id="IPR014017">
    <property type="entry name" value="DNA_helicase_UvrD-like_C"/>
</dbReference>
<feature type="domain" description="UvrD-like helicase C-terminal" evidence="15">
    <location>
        <begin position="372"/>
        <end position="689"/>
    </location>
</feature>
<organism evidence="16">
    <name type="scientific">freshwater metagenome</name>
    <dbReference type="NCBI Taxonomy" id="449393"/>
    <lineage>
        <taxon>unclassified sequences</taxon>
        <taxon>metagenomes</taxon>
        <taxon>ecological metagenomes</taxon>
    </lineage>
</organism>
<keyword evidence="3" id="KW-0227">DNA damage</keyword>
<dbReference type="InterPro" id="IPR000212">
    <property type="entry name" value="DNA_helicase_UvrD/REP"/>
</dbReference>
<evidence type="ECO:0000256" key="13">
    <source>
        <dbReference type="ARBA" id="ARBA00048988"/>
    </source>
</evidence>
<accession>A0A094QD35</accession>
<dbReference type="PROSITE" id="PS51217">
    <property type="entry name" value="UVRD_HELICASE_CTER"/>
    <property type="match status" value="1"/>
</dbReference>
<comment type="catalytic activity">
    <reaction evidence="13">
        <text>ATP + H2O = ADP + phosphate + H(+)</text>
        <dbReference type="Rhea" id="RHEA:13065"/>
        <dbReference type="ChEBI" id="CHEBI:15377"/>
        <dbReference type="ChEBI" id="CHEBI:15378"/>
        <dbReference type="ChEBI" id="CHEBI:30616"/>
        <dbReference type="ChEBI" id="CHEBI:43474"/>
        <dbReference type="ChEBI" id="CHEBI:456216"/>
        <dbReference type="EC" id="5.6.2.4"/>
    </reaction>
</comment>
<dbReference type="SUPFAM" id="SSF52540">
    <property type="entry name" value="P-loop containing nucleoside triphosphate hydrolases"/>
    <property type="match status" value="1"/>
</dbReference>
<evidence type="ECO:0000259" key="15">
    <source>
        <dbReference type="PROSITE" id="PS51217"/>
    </source>
</evidence>
<keyword evidence="7" id="KW-0067">ATP-binding</keyword>
<protein>
    <recommendedName>
        <fullName evidence="12">DNA 3'-5' helicase</fullName>
        <ecNumber evidence="12">5.6.2.4</ecNumber>
    </recommendedName>
</protein>
<dbReference type="InterPro" id="IPR011335">
    <property type="entry name" value="Restrct_endonuc-II-like"/>
</dbReference>